<feature type="transmembrane region" description="Helical" evidence="6">
    <location>
        <begin position="149"/>
        <end position="173"/>
    </location>
</feature>
<evidence type="ECO:0000256" key="3">
    <source>
        <dbReference type="ARBA" id="ARBA00022692"/>
    </source>
</evidence>
<feature type="transmembrane region" description="Helical" evidence="6">
    <location>
        <begin position="22"/>
        <end position="50"/>
    </location>
</feature>
<keyword evidence="5 6" id="KW-0472">Membrane</keyword>
<dbReference type="InterPro" id="IPR011701">
    <property type="entry name" value="MFS"/>
</dbReference>
<dbReference type="PROSITE" id="PS50850">
    <property type="entry name" value="MFS"/>
    <property type="match status" value="1"/>
</dbReference>
<evidence type="ECO:0000256" key="4">
    <source>
        <dbReference type="ARBA" id="ARBA00022989"/>
    </source>
</evidence>
<dbReference type="Proteomes" id="UP000008064">
    <property type="component" value="Unassembled WGS sequence"/>
</dbReference>
<keyword evidence="4 6" id="KW-1133">Transmembrane helix</keyword>
<protein>
    <recommendedName>
        <fullName evidence="7">Major facilitator superfamily (MFS) profile domain-containing protein</fullName>
    </recommendedName>
</protein>
<dbReference type="AlphaFoldDB" id="F8PEH8"/>
<feature type="transmembrane region" description="Helical" evidence="6">
    <location>
        <begin position="375"/>
        <end position="401"/>
    </location>
</feature>
<dbReference type="KEGG" id="sla:SERLADRAFT_418878"/>
<feature type="transmembrane region" description="Helical" evidence="6">
    <location>
        <begin position="179"/>
        <end position="201"/>
    </location>
</feature>
<feature type="transmembrane region" description="Helical" evidence="6">
    <location>
        <begin position="213"/>
        <end position="234"/>
    </location>
</feature>
<dbReference type="Pfam" id="PF07690">
    <property type="entry name" value="MFS_1"/>
    <property type="match status" value="1"/>
</dbReference>
<dbReference type="OrthoDB" id="440755at2759"/>
<keyword evidence="2" id="KW-0813">Transport</keyword>
<feature type="domain" description="Major facilitator superfamily (MFS) profile" evidence="7">
    <location>
        <begin position="24"/>
        <end position="479"/>
    </location>
</feature>
<keyword evidence="3 6" id="KW-0812">Transmembrane</keyword>
<accession>F8PEH8</accession>
<dbReference type="GO" id="GO:0016020">
    <property type="term" value="C:membrane"/>
    <property type="evidence" value="ECO:0007669"/>
    <property type="project" value="UniProtKB-SubCell"/>
</dbReference>
<dbReference type="InterPro" id="IPR020846">
    <property type="entry name" value="MFS_dom"/>
</dbReference>
<evidence type="ECO:0000259" key="7">
    <source>
        <dbReference type="PROSITE" id="PS50850"/>
    </source>
</evidence>
<reference evidence="8" key="1">
    <citation type="submission" date="2011-04" db="EMBL/GenBank/DDBJ databases">
        <title>Evolution of plant cell wall degrading machinery underlies the functional diversity of forest fungi.</title>
        <authorList>
            <consortium name="US DOE Joint Genome Institute (JGI-PGF)"/>
            <person name="Eastwood D.C."/>
            <person name="Floudas D."/>
            <person name="Binder M."/>
            <person name="Majcherczyk A."/>
            <person name="Schneider P."/>
            <person name="Aerts A."/>
            <person name="Asiegbu F.O."/>
            <person name="Baker S.E."/>
            <person name="Barry K."/>
            <person name="Bendiksby M."/>
            <person name="Blumentritt M."/>
            <person name="Coutinho P.M."/>
            <person name="Cullen D."/>
            <person name="Cullen D."/>
            <person name="Gathman A."/>
            <person name="Goodell B."/>
            <person name="Henrissat B."/>
            <person name="Ihrmark K."/>
            <person name="Kauserud H."/>
            <person name="Kohler A."/>
            <person name="LaButti K."/>
            <person name="Lapidus A."/>
            <person name="Lavin J.L."/>
            <person name="Lee Y.-H."/>
            <person name="Lindquist E."/>
            <person name="Lilly W."/>
            <person name="Lucas S."/>
            <person name="Morin E."/>
            <person name="Murat C."/>
            <person name="Oguiza J.A."/>
            <person name="Park J."/>
            <person name="Pisabarro A.G."/>
            <person name="Riley R."/>
            <person name="Rosling A."/>
            <person name="Salamov A."/>
            <person name="Schmidt O."/>
            <person name="Schmutz J."/>
            <person name="Skrede I."/>
            <person name="Stenlid J."/>
            <person name="Wiebenga A."/>
            <person name="Xie X."/>
            <person name="Kues U."/>
            <person name="Hibbett D.S."/>
            <person name="Hoffmeister D."/>
            <person name="Hogberg N."/>
            <person name="Martin F."/>
            <person name="Grigoriev I.V."/>
            <person name="Watkinson S.C."/>
        </authorList>
    </citation>
    <scope>NUCLEOTIDE SEQUENCE</scope>
    <source>
        <strain evidence="8">S7.9</strain>
    </source>
</reference>
<dbReference type="Gene3D" id="1.20.1250.20">
    <property type="entry name" value="MFS general substrate transporter like domains"/>
    <property type="match status" value="2"/>
</dbReference>
<evidence type="ECO:0000256" key="5">
    <source>
        <dbReference type="ARBA" id="ARBA00023136"/>
    </source>
</evidence>
<dbReference type="SUPFAM" id="SSF103473">
    <property type="entry name" value="MFS general substrate transporter"/>
    <property type="match status" value="2"/>
</dbReference>
<name>F8PEH8_SERL9</name>
<dbReference type="GeneID" id="18813761"/>
<dbReference type="InterPro" id="IPR036259">
    <property type="entry name" value="MFS_trans_sf"/>
</dbReference>
<evidence type="ECO:0000313" key="8">
    <source>
        <dbReference type="EMBL" id="EGO18510.1"/>
    </source>
</evidence>
<dbReference type="EMBL" id="GL945448">
    <property type="protein sequence ID" value="EGO18510.1"/>
    <property type="molecule type" value="Genomic_DNA"/>
</dbReference>
<dbReference type="GO" id="GO:0022857">
    <property type="term" value="F:transmembrane transporter activity"/>
    <property type="evidence" value="ECO:0007669"/>
    <property type="project" value="InterPro"/>
</dbReference>
<feature type="transmembrane region" description="Helical" evidence="6">
    <location>
        <begin position="62"/>
        <end position="78"/>
    </location>
</feature>
<dbReference type="HOGENOM" id="CLU_000960_27_1_1"/>
<feature type="transmembrane region" description="Helical" evidence="6">
    <location>
        <begin position="316"/>
        <end position="338"/>
    </location>
</feature>
<organism>
    <name type="scientific">Serpula lacrymans var. lacrymans (strain S7.9)</name>
    <name type="common">Dry rot fungus</name>
    <dbReference type="NCBI Taxonomy" id="578457"/>
    <lineage>
        <taxon>Eukaryota</taxon>
        <taxon>Fungi</taxon>
        <taxon>Dikarya</taxon>
        <taxon>Basidiomycota</taxon>
        <taxon>Agaricomycotina</taxon>
        <taxon>Agaricomycetes</taxon>
        <taxon>Agaricomycetidae</taxon>
        <taxon>Boletales</taxon>
        <taxon>Coniophorineae</taxon>
        <taxon>Serpulaceae</taxon>
        <taxon>Serpula</taxon>
    </lineage>
</organism>
<feature type="transmembrane region" description="Helical" evidence="6">
    <location>
        <begin position="455"/>
        <end position="475"/>
    </location>
</feature>
<proteinExistence type="predicted"/>
<feature type="transmembrane region" description="Helical" evidence="6">
    <location>
        <begin position="413"/>
        <end position="435"/>
    </location>
</feature>
<feature type="transmembrane region" description="Helical" evidence="6">
    <location>
        <begin position="115"/>
        <end position="137"/>
    </location>
</feature>
<dbReference type="PANTHER" id="PTHR42718:SF9">
    <property type="entry name" value="MAJOR FACILITATOR SUPERFAMILY MULTIDRUG TRANSPORTER MFSC"/>
    <property type="match status" value="1"/>
</dbReference>
<comment type="subcellular location">
    <subcellularLocation>
        <location evidence="1">Membrane</location>
        <topology evidence="1">Multi-pass membrane protein</topology>
    </subcellularLocation>
</comment>
<evidence type="ECO:0000256" key="1">
    <source>
        <dbReference type="ARBA" id="ARBA00004141"/>
    </source>
</evidence>
<feature type="transmembrane region" description="Helical" evidence="6">
    <location>
        <begin position="90"/>
        <end position="109"/>
    </location>
</feature>
<feature type="transmembrane region" description="Helical" evidence="6">
    <location>
        <begin position="350"/>
        <end position="369"/>
    </location>
</feature>
<gene>
    <name evidence="8" type="ORF">SERLADRAFT_418878</name>
</gene>
<sequence>MDILTTEEEKQQKATMSSLRRWLLLVLFCIAQFLETYNSSAIFVALPSVINELKMNAEENPWLIAAYQLTFASLLLVSGRISDVYNPKTVFLFGNTVFGILSLACGFIRNSIGLLIFRAVTGMGASLTIPSALHLIVRHFPEKNEQARAVTVFGAMAALGNVLGLIFGALLLDLGTWRWVFWIGGIVGLPVSVCCAIAIPNDTSHRPKGAKRGSIDLVGVTTITSALILLIFAVTSGSTYGWGTATFIAPLIISLFLIVGFFLWERTVAEGQAAVPPRMWRYPNFVILTVAAIVPFFWFSSTFYQLTSYWQETLHWSPLSAAVHFLPLGLVVIFVIPLTSNLPNIISPKLIIIAGYILMAIGTILLTFGNGGDRYWSICFPAFIIGPIGVTLVFSCTNIVIFRSAPAEEAGTVGAIFNSSLQLGTAIGVPIISAIQSNIQNHSGAADNDFKGQQFAFWFLLGLEGVEILATLVFYRTSKSLPVQEGGDALVQAPVEEEVPLAVTSTRQSQSSK</sequence>
<evidence type="ECO:0000256" key="6">
    <source>
        <dbReference type="SAM" id="Phobius"/>
    </source>
</evidence>
<evidence type="ECO:0000256" key="2">
    <source>
        <dbReference type="ARBA" id="ARBA00022448"/>
    </source>
</evidence>
<dbReference type="RefSeq" id="XP_007324790.1">
    <property type="nucleotide sequence ID" value="XM_007324728.1"/>
</dbReference>
<feature type="transmembrane region" description="Helical" evidence="6">
    <location>
        <begin position="285"/>
        <end position="304"/>
    </location>
</feature>
<dbReference type="PANTHER" id="PTHR42718">
    <property type="entry name" value="MAJOR FACILITATOR SUPERFAMILY MULTIDRUG TRANSPORTER MFSC"/>
    <property type="match status" value="1"/>
</dbReference>
<feature type="transmembrane region" description="Helical" evidence="6">
    <location>
        <begin position="240"/>
        <end position="264"/>
    </location>
</feature>